<evidence type="ECO:0000256" key="1">
    <source>
        <dbReference type="SAM" id="Coils"/>
    </source>
</evidence>
<organism evidence="2 3">
    <name type="scientific">Lusitaniella coriacea LEGE 07157</name>
    <dbReference type="NCBI Taxonomy" id="945747"/>
    <lineage>
        <taxon>Bacteria</taxon>
        <taxon>Bacillati</taxon>
        <taxon>Cyanobacteriota</taxon>
        <taxon>Cyanophyceae</taxon>
        <taxon>Spirulinales</taxon>
        <taxon>Lusitaniellaceae</taxon>
        <taxon>Lusitaniella</taxon>
    </lineage>
</organism>
<name>A0A8J7DVY7_9CYAN</name>
<dbReference type="Proteomes" id="UP000654482">
    <property type="component" value="Unassembled WGS sequence"/>
</dbReference>
<reference evidence="2" key="1">
    <citation type="submission" date="2020-10" db="EMBL/GenBank/DDBJ databases">
        <authorList>
            <person name="Castelo-Branco R."/>
            <person name="Eusebio N."/>
            <person name="Adriana R."/>
            <person name="Vieira A."/>
            <person name="Brugerolle De Fraissinette N."/>
            <person name="Rezende De Castro R."/>
            <person name="Schneider M.P."/>
            <person name="Vasconcelos V."/>
            <person name="Leao P.N."/>
        </authorList>
    </citation>
    <scope>NUCLEOTIDE SEQUENCE</scope>
    <source>
        <strain evidence="2">LEGE 07157</strain>
    </source>
</reference>
<keyword evidence="3" id="KW-1185">Reference proteome</keyword>
<feature type="coiled-coil region" evidence="1">
    <location>
        <begin position="195"/>
        <end position="222"/>
    </location>
</feature>
<dbReference type="EMBL" id="JADEWZ010000010">
    <property type="protein sequence ID" value="MBE9116000.1"/>
    <property type="molecule type" value="Genomic_DNA"/>
</dbReference>
<accession>A0A8J7DVY7</accession>
<keyword evidence="1" id="KW-0175">Coiled coil</keyword>
<protein>
    <submittedName>
        <fullName evidence="2">Uncharacterized protein</fullName>
    </submittedName>
</protein>
<evidence type="ECO:0000313" key="2">
    <source>
        <dbReference type="EMBL" id="MBE9116000.1"/>
    </source>
</evidence>
<gene>
    <name evidence="2" type="ORF">IQ249_08850</name>
</gene>
<dbReference type="AlphaFoldDB" id="A0A8J7DVY7"/>
<proteinExistence type="predicted"/>
<evidence type="ECO:0000313" key="3">
    <source>
        <dbReference type="Proteomes" id="UP000654482"/>
    </source>
</evidence>
<dbReference type="RefSeq" id="WP_194029086.1">
    <property type="nucleotide sequence ID" value="NZ_JADEWZ010000010.1"/>
</dbReference>
<sequence>MKPELKRIENTLDRLEQAPQDNLLAKEGESQPSALHGPSFSLKLDPAKTAQLQDKAPILPKLKTLGLSSHIHSVNPVLALELLREISELVAGWHQDLKFVLEQIQLIYEEGPLIDGWLESHSLTSNPNFSIPRKAAMDGLMNYVEELTDPQVSYQSPRPGYRLCGVNEYGQVWSRDCPPQEVPSVSLAIARYQKLQQLLVSKQNLETRLEGLTETLVMMRSSLNE</sequence>
<comment type="caution">
    <text evidence="2">The sequence shown here is derived from an EMBL/GenBank/DDBJ whole genome shotgun (WGS) entry which is preliminary data.</text>
</comment>